<dbReference type="GO" id="GO:0008270">
    <property type="term" value="F:zinc ion binding"/>
    <property type="evidence" value="ECO:0007669"/>
    <property type="project" value="InterPro"/>
</dbReference>
<evidence type="ECO:0000313" key="15">
    <source>
        <dbReference type="Proteomes" id="UP000424527"/>
    </source>
</evidence>
<dbReference type="FunFam" id="3.40.630.10:FF:000007">
    <property type="entry name" value="Carboxypeptidase X (M14 family), member 1"/>
    <property type="match status" value="1"/>
</dbReference>
<feature type="signal peptide" evidence="11">
    <location>
        <begin position="1"/>
        <end position="29"/>
    </location>
</feature>
<dbReference type="Pfam" id="PF00754">
    <property type="entry name" value="F5_F8_type_C"/>
    <property type="match status" value="1"/>
</dbReference>
<dbReference type="InterPro" id="IPR057246">
    <property type="entry name" value="CARBOXYPEPT_ZN_1"/>
</dbReference>
<protein>
    <recommendedName>
        <fullName evidence="8">Inactive carboxypeptidase-like protein X2</fullName>
    </recommendedName>
</protein>
<dbReference type="SMART" id="SM00631">
    <property type="entry name" value="Zn_pept"/>
    <property type="match status" value="1"/>
</dbReference>
<evidence type="ECO:0000256" key="1">
    <source>
        <dbReference type="ARBA" id="ARBA00004613"/>
    </source>
</evidence>
<dbReference type="SUPFAM" id="SSF49785">
    <property type="entry name" value="Galactose-binding domain-like"/>
    <property type="match status" value="1"/>
</dbReference>
<dbReference type="InterPro" id="IPR050753">
    <property type="entry name" value="Peptidase_M14_domain"/>
</dbReference>
<keyword evidence="6" id="KW-0325">Glycoprotein</keyword>
<evidence type="ECO:0000259" key="12">
    <source>
        <dbReference type="PROSITE" id="PS50022"/>
    </source>
</evidence>
<organism evidence="14 15">
    <name type="scientific">Larimichthys crocea</name>
    <name type="common">Large yellow croaker</name>
    <name type="synonym">Pseudosciaena crocea</name>
    <dbReference type="NCBI Taxonomy" id="215358"/>
    <lineage>
        <taxon>Eukaryota</taxon>
        <taxon>Metazoa</taxon>
        <taxon>Chordata</taxon>
        <taxon>Craniata</taxon>
        <taxon>Vertebrata</taxon>
        <taxon>Euteleostomi</taxon>
        <taxon>Actinopterygii</taxon>
        <taxon>Neopterygii</taxon>
        <taxon>Teleostei</taxon>
        <taxon>Neoteleostei</taxon>
        <taxon>Acanthomorphata</taxon>
        <taxon>Eupercaria</taxon>
        <taxon>Sciaenidae</taxon>
        <taxon>Larimichthys</taxon>
    </lineage>
</organism>
<reference evidence="14 15" key="1">
    <citation type="submission" date="2019-07" db="EMBL/GenBank/DDBJ databases">
        <title>Chromosome genome assembly for large yellow croaker.</title>
        <authorList>
            <person name="Xiao S."/>
        </authorList>
    </citation>
    <scope>NUCLEOTIDE SEQUENCE [LARGE SCALE GENOMIC DNA]</scope>
    <source>
        <strain evidence="14">JMULYC20181020</strain>
        <tissue evidence="14">Muscle</tissue>
    </source>
</reference>
<evidence type="ECO:0000256" key="6">
    <source>
        <dbReference type="ARBA" id="ARBA00023180"/>
    </source>
</evidence>
<dbReference type="Gene3D" id="3.40.630.10">
    <property type="entry name" value="Zn peptidases"/>
    <property type="match status" value="1"/>
</dbReference>
<gene>
    <name evidence="14" type="ORF">D5F01_LYC17482</name>
</gene>
<proteinExistence type="inferred from homology"/>
<evidence type="ECO:0000256" key="2">
    <source>
        <dbReference type="ARBA" id="ARBA00005988"/>
    </source>
</evidence>
<feature type="compositionally biased region" description="Basic and acidic residues" evidence="10">
    <location>
        <begin position="118"/>
        <end position="127"/>
    </location>
</feature>
<dbReference type="Proteomes" id="UP000424527">
    <property type="component" value="Unassembled WGS sequence"/>
</dbReference>
<feature type="region of interest" description="Disordered" evidence="10">
    <location>
        <begin position="57"/>
        <end position="127"/>
    </location>
</feature>
<keyword evidence="14" id="KW-0645">Protease</keyword>
<feature type="domain" description="F5/8 type C" evidence="12">
    <location>
        <begin position="128"/>
        <end position="287"/>
    </location>
</feature>
<comment type="caution">
    <text evidence="9">Lacks conserved residue(s) required for the propagation of feature annotation.</text>
</comment>
<name>A0A6G0HY92_LARCR</name>
<evidence type="ECO:0000256" key="3">
    <source>
        <dbReference type="ARBA" id="ARBA00022525"/>
    </source>
</evidence>
<sequence length="751" mass="86184">MTRQRLSLLTPLALLGLLMGLADISHGSAGEDEDYYMQELLTRDQYNKVQMLEKPMASIPDRHEHPSQNPAKKVPKGKAESNRQTDKTTADTKSVKTANKKAEKNKKSSLKTANSISEEERRYNSIKEECPPMGLETLKIDDFQLHASTTKRYGLGAHRGRLNIQAGLYEDDLYDGAWCAGRDDPLQWFEVDARRLTKFTGVITQGRSSLWSSDWVTSYKVMVSNDSHTWITLKNGSEDLIFRGNREKEIPVQNIFPVPVVARYIRVNPRSWFNSGNICMRVEILGCPMPDPNNYYHRRNEVITTDDLDFRHHSYKEMRQLMKVVNEMCPNITRIYNIGKSYSGLKLYAIEISDNPGEHEVGEPEFRYTAGSHGNEVLGRELLLLLMQFMCLEYLSGNQRIRHLVEETRIHLLPSVNPDGYEKAFEVGSELSGWSLGRWSNDGIDIHHNFPDLNSILWEAEAKKWIPRKMFNHHVPIPEWYQTKNASVAVETRALIAWMEKMPFVLGGNLQGGELVVTFPYDKTRSQWVTREQTPTPDDHVFRWLAFSYASTHRLMTDANQRVCHTEDFAKEDGTINGASWHTAAGSMNDFSFLHTNCFELSMYVGCDKFPHESELPEEWENNRESLLVFMEQVHRGIKGVVRDVQGRGIANAIISVEGISHDIRTAADGDYWRLLNPGEYRVTARAEGYSFTSKKCEVGYEMGATRCDFIIGRTNLSRIKEIMEKFNKQPIKLPVRQLQARRSRERRLGT</sequence>
<dbReference type="CDD" id="cd00057">
    <property type="entry name" value="FA58C"/>
    <property type="match status" value="1"/>
</dbReference>
<evidence type="ECO:0000256" key="5">
    <source>
        <dbReference type="ARBA" id="ARBA00023157"/>
    </source>
</evidence>
<dbReference type="Pfam" id="PF13620">
    <property type="entry name" value="CarboxypepD_reg"/>
    <property type="match status" value="1"/>
</dbReference>
<dbReference type="InterPro" id="IPR000834">
    <property type="entry name" value="Peptidase_M14"/>
</dbReference>
<dbReference type="CDD" id="cd03869">
    <property type="entry name" value="M14_CPX_like"/>
    <property type="match status" value="1"/>
</dbReference>
<dbReference type="PROSITE" id="PS50022">
    <property type="entry name" value="FA58C_3"/>
    <property type="match status" value="1"/>
</dbReference>
<comment type="caution">
    <text evidence="14">The sequence shown here is derived from an EMBL/GenBank/DDBJ whole genome shotgun (WGS) entry which is preliminary data.</text>
</comment>
<keyword evidence="15" id="KW-1185">Reference proteome</keyword>
<keyword evidence="3" id="KW-0964">Secreted</keyword>
<dbReference type="GO" id="GO:0005576">
    <property type="term" value="C:extracellular region"/>
    <property type="evidence" value="ECO:0007669"/>
    <property type="project" value="UniProtKB-SubCell"/>
</dbReference>
<dbReference type="Pfam" id="PF00246">
    <property type="entry name" value="Peptidase_M14"/>
    <property type="match status" value="1"/>
</dbReference>
<dbReference type="GO" id="GO:0006508">
    <property type="term" value="P:proteolysis"/>
    <property type="evidence" value="ECO:0007669"/>
    <property type="project" value="InterPro"/>
</dbReference>
<dbReference type="PROSITE" id="PS52035">
    <property type="entry name" value="PEPTIDASE_M14"/>
    <property type="match status" value="1"/>
</dbReference>
<dbReference type="CDD" id="cd11308">
    <property type="entry name" value="Peptidase_M14NE-CP-C_like"/>
    <property type="match status" value="1"/>
</dbReference>
<feature type="chain" id="PRO_5026301767" description="Inactive carboxypeptidase-like protein X2" evidence="11">
    <location>
        <begin position="30"/>
        <end position="751"/>
    </location>
</feature>
<dbReference type="FunFam" id="2.60.120.260:FF:000035">
    <property type="entry name" value="probable carboxypeptidase X1 isoform X2"/>
    <property type="match status" value="1"/>
</dbReference>
<dbReference type="AlphaFoldDB" id="A0A6G0HY92"/>
<accession>A0A6G0HY92</accession>
<keyword evidence="14" id="KW-0378">Hydrolase</keyword>
<evidence type="ECO:0000256" key="4">
    <source>
        <dbReference type="ARBA" id="ARBA00022729"/>
    </source>
</evidence>
<dbReference type="PRINTS" id="PR00765">
    <property type="entry name" value="CRBOXYPTASEA"/>
</dbReference>
<dbReference type="PANTHER" id="PTHR11532:SF45">
    <property type="entry name" value="INACTIVE CARBOXYPEPTIDASE-LIKE PROTEIN X2"/>
    <property type="match status" value="1"/>
</dbReference>
<dbReference type="SUPFAM" id="SSF53187">
    <property type="entry name" value="Zn-dependent exopeptidases"/>
    <property type="match status" value="1"/>
</dbReference>
<keyword evidence="14" id="KW-0121">Carboxypeptidase</keyword>
<keyword evidence="4 11" id="KW-0732">Signal</keyword>
<comment type="similarity">
    <text evidence="2 9">Belongs to the peptidase M14 family.</text>
</comment>
<dbReference type="Gene3D" id="2.60.40.1120">
    <property type="entry name" value="Carboxypeptidase-like, regulatory domain"/>
    <property type="match status" value="1"/>
</dbReference>
<dbReference type="SUPFAM" id="SSF49464">
    <property type="entry name" value="Carboxypeptidase regulatory domain-like"/>
    <property type="match status" value="1"/>
</dbReference>
<evidence type="ECO:0000256" key="10">
    <source>
        <dbReference type="SAM" id="MobiDB-lite"/>
    </source>
</evidence>
<comment type="subcellular location">
    <subcellularLocation>
        <location evidence="1">Secreted</location>
    </subcellularLocation>
</comment>
<dbReference type="PROSITE" id="PS00132">
    <property type="entry name" value="CARBOXYPEPT_ZN_1"/>
    <property type="match status" value="1"/>
</dbReference>
<evidence type="ECO:0000256" key="8">
    <source>
        <dbReference type="ARBA" id="ARBA00073650"/>
    </source>
</evidence>
<dbReference type="PROSITE" id="PS01286">
    <property type="entry name" value="FA58C_2"/>
    <property type="match status" value="1"/>
</dbReference>
<evidence type="ECO:0000256" key="9">
    <source>
        <dbReference type="PROSITE-ProRule" id="PRU01379"/>
    </source>
</evidence>
<dbReference type="PANTHER" id="PTHR11532">
    <property type="entry name" value="PROTEASE M14 CARBOXYPEPTIDASE"/>
    <property type="match status" value="1"/>
</dbReference>
<dbReference type="Gene3D" id="2.60.120.260">
    <property type="entry name" value="Galactose-binding domain-like"/>
    <property type="match status" value="1"/>
</dbReference>
<feature type="domain" description="Peptidase M14" evidence="13">
    <location>
        <begin position="311"/>
        <end position="634"/>
    </location>
</feature>
<dbReference type="InterPro" id="IPR000421">
    <property type="entry name" value="FA58C"/>
</dbReference>
<keyword evidence="5" id="KW-1015">Disulfide bond</keyword>
<evidence type="ECO:0000259" key="13">
    <source>
        <dbReference type="PROSITE" id="PS52035"/>
    </source>
</evidence>
<evidence type="ECO:0000256" key="7">
    <source>
        <dbReference type="ARBA" id="ARBA00053417"/>
    </source>
</evidence>
<dbReference type="GO" id="GO:0004181">
    <property type="term" value="F:metallocarboxypeptidase activity"/>
    <property type="evidence" value="ECO:0007669"/>
    <property type="project" value="InterPro"/>
</dbReference>
<evidence type="ECO:0000313" key="14">
    <source>
        <dbReference type="EMBL" id="KAE8284154.1"/>
    </source>
</evidence>
<comment type="function">
    <text evidence="7">May be involved in cell-cell interactions.</text>
</comment>
<dbReference type="SMART" id="SM00231">
    <property type="entry name" value="FA58C"/>
    <property type="match status" value="1"/>
</dbReference>
<feature type="compositionally biased region" description="Basic and acidic residues" evidence="10">
    <location>
        <begin position="77"/>
        <end position="106"/>
    </location>
</feature>
<dbReference type="InterPro" id="IPR008969">
    <property type="entry name" value="CarboxyPept-like_regulatory"/>
</dbReference>
<dbReference type="InterPro" id="IPR008979">
    <property type="entry name" value="Galactose-bd-like_sf"/>
</dbReference>
<dbReference type="EMBL" id="REGW02000017">
    <property type="protein sequence ID" value="KAE8284154.1"/>
    <property type="molecule type" value="Genomic_DNA"/>
</dbReference>
<evidence type="ECO:0000256" key="11">
    <source>
        <dbReference type="SAM" id="SignalP"/>
    </source>
</evidence>
<dbReference type="FunFam" id="2.60.40.1120:FF:000007">
    <property type="entry name" value="Carboxypeptidase X, M14 family member 2"/>
    <property type="match status" value="1"/>
</dbReference>